<reference evidence="1 2" key="1">
    <citation type="submission" date="2017-07" db="EMBL/GenBank/DDBJ databases">
        <title>Isolation and whole genome analysis of endospore-forming bacteria from heroin.</title>
        <authorList>
            <person name="Kalinowski J."/>
            <person name="Ahrens B."/>
            <person name="Al-Dilaimi A."/>
            <person name="Winkler A."/>
            <person name="Wibberg D."/>
            <person name="Schleenbecker U."/>
            <person name="Ruckert C."/>
            <person name="Wolfel R."/>
            <person name="Grass G."/>
        </authorList>
    </citation>
    <scope>NUCLEOTIDE SEQUENCE [LARGE SCALE GENOMIC DNA]</scope>
    <source>
        <strain evidence="1 2">7539</strain>
    </source>
</reference>
<proteinExistence type="predicted"/>
<dbReference type="RefSeq" id="WP_011246463.1">
    <property type="nucleotide sequence ID" value="NZ_BOQQ01000005.1"/>
</dbReference>
<evidence type="ECO:0008006" key="3">
    <source>
        <dbReference type="Google" id="ProtNLM"/>
    </source>
</evidence>
<evidence type="ECO:0000313" key="1">
    <source>
        <dbReference type="EMBL" id="PAE90434.1"/>
    </source>
</evidence>
<dbReference type="Proteomes" id="UP000216207">
    <property type="component" value="Unassembled WGS sequence"/>
</dbReference>
<gene>
    <name evidence="1" type="ORF">CHH72_00665</name>
</gene>
<protein>
    <recommendedName>
        <fullName evidence="3">DUF4064 domain-containing protein</fullName>
    </recommendedName>
</protein>
<evidence type="ECO:0000313" key="2">
    <source>
        <dbReference type="Proteomes" id="UP000216207"/>
    </source>
</evidence>
<sequence length="116" mass="12236">MKTWIAVLSILGGICGIISGFLVTAGGVAFGEEAMANDGSSVFWLSFLAIALGFLSWAPKLRVISGIALIIISVTGFFLNGLFFTLAFIFLLIAGILALVNKKNVSQVQKNPEVQG</sequence>
<organism evidence="1 2">
    <name type="scientific">Shouchella clausii</name>
    <name type="common">Alkalihalobacillus clausii</name>
    <dbReference type="NCBI Taxonomy" id="79880"/>
    <lineage>
        <taxon>Bacteria</taxon>
        <taxon>Bacillati</taxon>
        <taxon>Bacillota</taxon>
        <taxon>Bacilli</taxon>
        <taxon>Bacillales</taxon>
        <taxon>Bacillaceae</taxon>
        <taxon>Shouchella</taxon>
    </lineage>
</organism>
<name>A0A268P3T4_SHOCL</name>
<comment type="caution">
    <text evidence="1">The sequence shown here is derived from an EMBL/GenBank/DDBJ whole genome shotgun (WGS) entry which is preliminary data.</text>
</comment>
<accession>A0A268P3T4</accession>
<dbReference type="EMBL" id="NPCC01000004">
    <property type="protein sequence ID" value="PAE90434.1"/>
    <property type="molecule type" value="Genomic_DNA"/>
</dbReference>
<dbReference type="AlphaFoldDB" id="A0A268P3T4"/>